<dbReference type="AlphaFoldDB" id="A0A221VXC3"/>
<dbReference type="GO" id="GO:0006020">
    <property type="term" value="P:inositol metabolic process"/>
    <property type="evidence" value="ECO:0007669"/>
    <property type="project" value="TreeGrafter"/>
</dbReference>
<dbReference type="GO" id="GO:0008934">
    <property type="term" value="F:inositol monophosphate 1-phosphatase activity"/>
    <property type="evidence" value="ECO:0007669"/>
    <property type="project" value="TreeGrafter"/>
</dbReference>
<keyword evidence="1" id="KW-0479">Metal-binding</keyword>
<dbReference type="PANTHER" id="PTHR20854:SF4">
    <property type="entry name" value="INOSITOL-1-MONOPHOSPHATASE-RELATED"/>
    <property type="match status" value="1"/>
</dbReference>
<keyword evidence="3" id="KW-1185">Reference proteome</keyword>
<reference evidence="2 3" key="1">
    <citation type="submission" date="2017-07" db="EMBL/GenBank/DDBJ databases">
        <title>Complete genome sequence of Actinoalloteichus hoggarensis DSM 45943, type strain of Actinoalloteichus hoggarensis.</title>
        <authorList>
            <person name="Ruckert C."/>
            <person name="Nouioui I."/>
            <person name="Willmese J."/>
            <person name="van Wezel G."/>
            <person name="Klenk H.-P."/>
            <person name="Kalinowski J."/>
            <person name="Zotchev S.B."/>
        </authorList>
    </citation>
    <scope>NUCLEOTIDE SEQUENCE [LARGE SCALE GENOMIC DNA]</scope>
    <source>
        <strain evidence="2 3">DSM 45943</strain>
    </source>
</reference>
<dbReference type="EMBL" id="CP022521">
    <property type="protein sequence ID" value="ASO18155.1"/>
    <property type="molecule type" value="Genomic_DNA"/>
</dbReference>
<dbReference type="GO" id="GO:0046872">
    <property type="term" value="F:metal ion binding"/>
    <property type="evidence" value="ECO:0007669"/>
    <property type="project" value="UniProtKB-KW"/>
</dbReference>
<evidence type="ECO:0000256" key="1">
    <source>
        <dbReference type="PIRSR" id="PIRSR600760-2"/>
    </source>
</evidence>
<sequence>MTKTTAHPAPPADFGLLRTAACLAHQAGLLAANLFHGDRRRAAITDAAGVTAVERAVEESIRAGLGADAPGDAVVGRLGDDEPGGGDRRWLIHPLDGVPFFCGGIPLFTLLLTCADAHGVAAGVLVMPMQQELLYAGRGRGTRLSTGPEFVPEQSRLTRISAATADGDRVLWPEDVGGVPYKTALLATGRADAVVIAAPPSARRWWTPLPLIVREAGGLIADAAGDEAGRGTLLACGQAGHDELRGRLFDQ</sequence>
<dbReference type="InterPro" id="IPR000760">
    <property type="entry name" value="Inositol_monophosphatase-like"/>
</dbReference>
<protein>
    <submittedName>
        <fullName evidence="2">Histidinol-phosphatase</fullName>
        <ecNumber evidence="2">3.1.3.15</ecNumber>
    </submittedName>
</protein>
<accession>A0A221VXC3</accession>
<gene>
    <name evidence="2" type="primary">hisN1</name>
    <name evidence="2" type="ORF">AHOG_02455</name>
</gene>
<proteinExistence type="predicted"/>
<dbReference type="Gene3D" id="3.40.190.80">
    <property type="match status" value="1"/>
</dbReference>
<dbReference type="Pfam" id="PF00459">
    <property type="entry name" value="Inositol_P"/>
    <property type="match status" value="1"/>
</dbReference>
<comment type="cofactor">
    <cofactor evidence="1">
        <name>Mg(2+)</name>
        <dbReference type="ChEBI" id="CHEBI:18420"/>
    </cofactor>
</comment>
<dbReference type="RefSeq" id="WP_157736597.1">
    <property type="nucleotide sequence ID" value="NZ_CP022521.1"/>
</dbReference>
<dbReference type="Proteomes" id="UP000204221">
    <property type="component" value="Chromosome"/>
</dbReference>
<organism evidence="2 3">
    <name type="scientific">Actinoalloteichus hoggarensis</name>
    <dbReference type="NCBI Taxonomy" id="1470176"/>
    <lineage>
        <taxon>Bacteria</taxon>
        <taxon>Bacillati</taxon>
        <taxon>Actinomycetota</taxon>
        <taxon>Actinomycetes</taxon>
        <taxon>Pseudonocardiales</taxon>
        <taxon>Pseudonocardiaceae</taxon>
        <taxon>Actinoalloteichus</taxon>
    </lineage>
</organism>
<feature type="binding site" evidence="1">
    <location>
        <position position="95"/>
    </location>
    <ligand>
        <name>Mg(2+)</name>
        <dbReference type="ChEBI" id="CHEBI:18420"/>
        <label>1</label>
        <note>catalytic</note>
    </ligand>
</feature>
<dbReference type="GO" id="GO:0007165">
    <property type="term" value="P:signal transduction"/>
    <property type="evidence" value="ECO:0007669"/>
    <property type="project" value="TreeGrafter"/>
</dbReference>
<dbReference type="Gene3D" id="3.30.540.10">
    <property type="entry name" value="Fructose-1,6-Bisphosphatase, subunit A, domain 1"/>
    <property type="match status" value="1"/>
</dbReference>
<name>A0A221VXC3_9PSEU</name>
<dbReference type="EC" id="3.1.3.15" evidence="2"/>
<dbReference type="GO" id="GO:0004401">
    <property type="term" value="F:histidinol-phosphatase activity"/>
    <property type="evidence" value="ECO:0007669"/>
    <property type="project" value="UniProtKB-EC"/>
</dbReference>
<feature type="binding site" evidence="1">
    <location>
        <position position="96"/>
    </location>
    <ligand>
        <name>Mg(2+)</name>
        <dbReference type="ChEBI" id="CHEBI:18420"/>
        <label>1</label>
        <note>catalytic</note>
    </ligand>
</feature>
<evidence type="ECO:0000313" key="2">
    <source>
        <dbReference type="EMBL" id="ASO18155.1"/>
    </source>
</evidence>
<keyword evidence="1" id="KW-0460">Magnesium</keyword>
<dbReference type="SUPFAM" id="SSF56655">
    <property type="entry name" value="Carbohydrate phosphatase"/>
    <property type="match status" value="1"/>
</dbReference>
<dbReference type="PANTHER" id="PTHR20854">
    <property type="entry name" value="INOSITOL MONOPHOSPHATASE"/>
    <property type="match status" value="1"/>
</dbReference>
<dbReference type="KEGG" id="ahg:AHOG_02455"/>
<evidence type="ECO:0000313" key="3">
    <source>
        <dbReference type="Proteomes" id="UP000204221"/>
    </source>
</evidence>
<keyword evidence="2" id="KW-0378">Hydrolase</keyword>
<dbReference type="OrthoDB" id="9772456at2"/>